<keyword evidence="8" id="KW-1185">Reference proteome</keyword>
<evidence type="ECO:0000313" key="7">
    <source>
        <dbReference type="EMBL" id="OOF34495.1"/>
    </source>
</evidence>
<reference evidence="8" key="1">
    <citation type="submission" date="2017-01" db="EMBL/GenBank/DDBJ databases">
        <title>Draft genome of the species Salinivibrio costicola subsp. alcaliphilus.</title>
        <authorList>
            <person name="Lopez-Hermoso C."/>
            <person name="De La Haba R."/>
            <person name="Sanchez-Porro C."/>
            <person name="Ventosa A."/>
        </authorList>
    </citation>
    <scope>NUCLEOTIDE SEQUENCE [LARGE SCALE GENOMIC DNA]</scope>
    <source>
        <strain evidence="8">CBH448</strain>
    </source>
</reference>
<evidence type="ECO:0000256" key="2">
    <source>
        <dbReference type="ARBA" id="ARBA00022679"/>
    </source>
</evidence>
<evidence type="ECO:0000256" key="3">
    <source>
        <dbReference type="ARBA" id="ARBA00022691"/>
    </source>
</evidence>
<keyword evidence="3" id="KW-0949">S-adenosyl-L-methionine</keyword>
<comment type="similarity">
    <text evidence="5">Belongs to the TDD superfamily. DTWD2 family.</text>
</comment>
<feature type="domain" description="DTW" evidence="6">
    <location>
        <begin position="1"/>
        <end position="199"/>
    </location>
</feature>
<dbReference type="EC" id="2.5.1.25" evidence="1"/>
<dbReference type="InterPro" id="IPR039262">
    <property type="entry name" value="DTWD2/TAPT"/>
</dbReference>
<dbReference type="PANTHER" id="PTHR21392:SF0">
    <property type="entry name" value="TRNA-URIDINE AMINOCARBOXYPROPYLTRANSFERASE 2"/>
    <property type="match status" value="1"/>
</dbReference>
<dbReference type="SMART" id="SM01144">
    <property type="entry name" value="DTW"/>
    <property type="match status" value="1"/>
</dbReference>
<proteinExistence type="inferred from homology"/>
<dbReference type="PANTHER" id="PTHR21392">
    <property type="entry name" value="TRNA-URIDINE AMINOCARBOXYPROPYLTRANSFERASE 2"/>
    <property type="match status" value="1"/>
</dbReference>
<dbReference type="Pfam" id="PF03942">
    <property type="entry name" value="DTW"/>
    <property type="match status" value="1"/>
</dbReference>
<evidence type="ECO:0000256" key="1">
    <source>
        <dbReference type="ARBA" id="ARBA00012386"/>
    </source>
</evidence>
<dbReference type="Proteomes" id="UP000189431">
    <property type="component" value="Unassembled WGS sequence"/>
</dbReference>
<dbReference type="InterPro" id="IPR005636">
    <property type="entry name" value="DTW"/>
</dbReference>
<evidence type="ECO:0000313" key="8">
    <source>
        <dbReference type="Proteomes" id="UP000189431"/>
    </source>
</evidence>
<dbReference type="EMBL" id="MUFR01000011">
    <property type="protein sequence ID" value="OOF34495.1"/>
    <property type="molecule type" value="Genomic_DNA"/>
</dbReference>
<accession>A0ABX3KSD3</accession>
<organism evidence="7 8">
    <name type="scientific">Salinivibrio costicola subsp. alcaliphilus</name>
    <dbReference type="NCBI Taxonomy" id="272773"/>
    <lineage>
        <taxon>Bacteria</taxon>
        <taxon>Pseudomonadati</taxon>
        <taxon>Pseudomonadota</taxon>
        <taxon>Gammaproteobacteria</taxon>
        <taxon>Vibrionales</taxon>
        <taxon>Vibrionaceae</taxon>
        <taxon>Salinivibrio</taxon>
    </lineage>
</organism>
<dbReference type="RefSeq" id="WP_021022256.1">
    <property type="nucleotide sequence ID" value="NZ_MUFR01000011.1"/>
</dbReference>
<sequence>MSRYCSSCHKAKAICVCDAITPITNTIPVIILQHPDEVSHPKNSACLLALALEHCERWIGEDFSEHRALNERLARSQRRYAVLYPGEHAIALSSLTKPLASAKESGREIPWGIILLDGTWKKAYKLYQLSKNLHDLPTVKITTMPPSQYTIRKSSKLGALSTLEAGFAALSELSGDREHYQPLLTSFEAMIERQLAFMPVSSNHPRPSE</sequence>
<name>A0ABX3KSD3_SALCS</name>
<protein>
    <recommendedName>
        <fullName evidence="1">tRNA-uridine aminocarboxypropyltransferase</fullName>
        <ecNumber evidence="1">2.5.1.25</ecNumber>
    </recommendedName>
</protein>
<keyword evidence="4" id="KW-0819">tRNA processing</keyword>
<evidence type="ECO:0000256" key="4">
    <source>
        <dbReference type="ARBA" id="ARBA00022694"/>
    </source>
</evidence>
<gene>
    <name evidence="7" type="ORF">BZJ21_05510</name>
</gene>
<evidence type="ECO:0000256" key="5">
    <source>
        <dbReference type="ARBA" id="ARBA00034489"/>
    </source>
</evidence>
<comment type="caution">
    <text evidence="7">The sequence shown here is derived from an EMBL/GenBank/DDBJ whole genome shotgun (WGS) entry which is preliminary data.</text>
</comment>
<keyword evidence="2" id="KW-0808">Transferase</keyword>
<evidence type="ECO:0000259" key="6">
    <source>
        <dbReference type="SMART" id="SM01144"/>
    </source>
</evidence>